<dbReference type="InterPro" id="IPR001279">
    <property type="entry name" value="Metallo-B-lactamas"/>
</dbReference>
<evidence type="ECO:0000256" key="1">
    <source>
        <dbReference type="ARBA" id="ARBA00001947"/>
    </source>
</evidence>
<proteinExistence type="inferred from homology"/>
<sequence>MVERAGRMTMPRVEFRLMKAGHCTHPECVAQRGGRWASVMFPALCGLLRHPQRGWILFDTGYSSHFQDATQPFPERLYRWTTPFTLPREEVLAAQLQRLGIAPGDITHVVMSHLHGDHIAGVRDFPAARLIAMRAEVQAMDARSRFGNLVHGTLPALLPADFRQRVAYADDAAQVALPPELAPFEHGFDLFGDGSVLAVPLPGHSRGQIGIVFRKECDRLVFMSADACWGLAALRADRGPGWLARRIFDRSDRYEETFRRLRRMDAGSGAPWLIPSHCAQTWKDYDETR</sequence>
<dbReference type="SMART" id="SM00849">
    <property type="entry name" value="Lactamase_B"/>
    <property type="match status" value="1"/>
</dbReference>
<dbReference type="AlphaFoldDB" id="A0A6I3XFD1"/>
<dbReference type="PANTHER" id="PTHR42978">
    <property type="entry name" value="QUORUM-QUENCHING LACTONASE YTNP-RELATED-RELATED"/>
    <property type="match status" value="1"/>
</dbReference>
<keyword evidence="8" id="KW-1185">Reference proteome</keyword>
<evidence type="ECO:0000313" key="7">
    <source>
        <dbReference type="EMBL" id="MUI13023.1"/>
    </source>
</evidence>
<keyword evidence="5" id="KW-0862">Zinc</keyword>
<dbReference type="OrthoDB" id="5443440at2"/>
<dbReference type="CDD" id="cd07730">
    <property type="entry name" value="metallo-hydrolase-like_MBL-fold"/>
    <property type="match status" value="1"/>
</dbReference>
<evidence type="ECO:0000256" key="2">
    <source>
        <dbReference type="ARBA" id="ARBA00007749"/>
    </source>
</evidence>
<comment type="similarity">
    <text evidence="2">Belongs to the metallo-beta-lactamase superfamily.</text>
</comment>
<comment type="caution">
    <text evidence="7">The sequence shown here is derived from an EMBL/GenBank/DDBJ whole genome shotgun (WGS) entry which is preliminary data.</text>
</comment>
<feature type="domain" description="Metallo-beta-lactamase" evidence="6">
    <location>
        <begin position="42"/>
        <end position="277"/>
    </location>
</feature>
<keyword evidence="4 7" id="KW-0378">Hydrolase</keyword>
<dbReference type="InterPro" id="IPR036866">
    <property type="entry name" value="RibonucZ/Hydroxyglut_hydro"/>
</dbReference>
<organism evidence="7 8">
    <name type="scientific">Pseudoduganella dura</name>
    <dbReference type="NCBI Taxonomy" id="321982"/>
    <lineage>
        <taxon>Bacteria</taxon>
        <taxon>Pseudomonadati</taxon>
        <taxon>Pseudomonadota</taxon>
        <taxon>Betaproteobacteria</taxon>
        <taxon>Burkholderiales</taxon>
        <taxon>Oxalobacteraceae</taxon>
        <taxon>Telluria group</taxon>
        <taxon>Pseudoduganella</taxon>
    </lineage>
</organism>
<name>A0A6I3XFD1_9BURK</name>
<dbReference type="Proteomes" id="UP000431684">
    <property type="component" value="Unassembled WGS sequence"/>
</dbReference>
<dbReference type="EMBL" id="WNWM01000002">
    <property type="protein sequence ID" value="MUI13023.1"/>
    <property type="molecule type" value="Genomic_DNA"/>
</dbReference>
<keyword evidence="3" id="KW-0479">Metal-binding</keyword>
<evidence type="ECO:0000256" key="4">
    <source>
        <dbReference type="ARBA" id="ARBA00022801"/>
    </source>
</evidence>
<accession>A0A6I3XFD1</accession>
<dbReference type="GO" id="GO:0016787">
    <property type="term" value="F:hydrolase activity"/>
    <property type="evidence" value="ECO:0007669"/>
    <property type="project" value="UniProtKB-KW"/>
</dbReference>
<evidence type="ECO:0000259" key="6">
    <source>
        <dbReference type="SMART" id="SM00849"/>
    </source>
</evidence>
<dbReference type="SUPFAM" id="SSF56281">
    <property type="entry name" value="Metallo-hydrolase/oxidoreductase"/>
    <property type="match status" value="1"/>
</dbReference>
<evidence type="ECO:0000256" key="5">
    <source>
        <dbReference type="ARBA" id="ARBA00022833"/>
    </source>
</evidence>
<dbReference type="PANTHER" id="PTHR42978:SF2">
    <property type="entry name" value="102 KBASES UNSTABLE REGION: FROM 1 TO 119443"/>
    <property type="match status" value="1"/>
</dbReference>
<dbReference type="InterPro" id="IPR051013">
    <property type="entry name" value="MBL_superfamily_lactonases"/>
</dbReference>
<evidence type="ECO:0000313" key="8">
    <source>
        <dbReference type="Proteomes" id="UP000431684"/>
    </source>
</evidence>
<comment type="cofactor">
    <cofactor evidence="1">
        <name>Zn(2+)</name>
        <dbReference type="ChEBI" id="CHEBI:29105"/>
    </cofactor>
</comment>
<dbReference type="GO" id="GO:0046872">
    <property type="term" value="F:metal ion binding"/>
    <property type="evidence" value="ECO:0007669"/>
    <property type="project" value="UniProtKB-KW"/>
</dbReference>
<protein>
    <submittedName>
        <fullName evidence="7">MBL fold metallo-hydrolase</fullName>
    </submittedName>
</protein>
<gene>
    <name evidence="7" type="ORF">GJV26_11205</name>
</gene>
<reference evidence="7 8" key="1">
    <citation type="submission" date="2019-11" db="EMBL/GenBank/DDBJ databases">
        <title>Draft Genome Sequences of Six Type Strains of the Genus Massilia.</title>
        <authorList>
            <person name="Miess H."/>
            <person name="Frediansyah A."/>
            <person name="Goeker M."/>
            <person name="Gross H."/>
        </authorList>
    </citation>
    <scope>NUCLEOTIDE SEQUENCE [LARGE SCALE GENOMIC DNA]</scope>
    <source>
        <strain evidence="7 8">DSM 17513</strain>
    </source>
</reference>
<evidence type="ECO:0000256" key="3">
    <source>
        <dbReference type="ARBA" id="ARBA00022723"/>
    </source>
</evidence>
<dbReference type="Pfam" id="PF00753">
    <property type="entry name" value="Lactamase_B"/>
    <property type="match status" value="1"/>
</dbReference>
<dbReference type="Gene3D" id="3.60.15.10">
    <property type="entry name" value="Ribonuclease Z/Hydroxyacylglutathione hydrolase-like"/>
    <property type="match status" value="1"/>
</dbReference>